<dbReference type="InterPro" id="IPR038717">
    <property type="entry name" value="Tc1-like_DDE_dom"/>
</dbReference>
<protein>
    <recommendedName>
        <fullName evidence="1">Tc1-like transposase DDE domain-containing protein</fullName>
    </recommendedName>
</protein>
<feature type="domain" description="Tc1-like transposase DDE" evidence="1">
    <location>
        <begin position="203"/>
        <end position="328"/>
    </location>
</feature>
<reference evidence="2 3" key="1">
    <citation type="journal article" date="2022" name="Allergy">
        <title>Genome assembly and annotation of Periplaneta americana reveal a comprehensive cockroach allergen profile.</title>
        <authorList>
            <person name="Wang L."/>
            <person name="Xiong Q."/>
            <person name="Saelim N."/>
            <person name="Wang L."/>
            <person name="Nong W."/>
            <person name="Wan A.T."/>
            <person name="Shi M."/>
            <person name="Liu X."/>
            <person name="Cao Q."/>
            <person name="Hui J.H.L."/>
            <person name="Sookrung N."/>
            <person name="Leung T.F."/>
            <person name="Tungtrongchitr A."/>
            <person name="Tsui S.K.W."/>
        </authorList>
    </citation>
    <scope>NUCLEOTIDE SEQUENCE [LARGE SCALE GENOMIC DNA]</scope>
    <source>
        <strain evidence="2">PWHHKU_190912</strain>
    </source>
</reference>
<keyword evidence="3" id="KW-1185">Reference proteome</keyword>
<dbReference type="PANTHER" id="PTHR33939">
    <property type="entry name" value="PROTEIN CBG22215"/>
    <property type="match status" value="1"/>
</dbReference>
<sequence>VRMPSTSKSGRPLRGQAGEIVYNVHQFFKRQKEEHKMDINVPRVTSEATGVSERVITRIVKEGIEKCPTVGKLLTALKEDQVIDCGREFLRQTLKKIGFKWKKCQNNRKILVERPDIAVWRTRYLKEIRKHRREGKYIVYVDETYIQESHSVKSCWQAEEELGILTKIGKGERLIVLHGGGEDGFVEGALLVFKSGQKHGDYHTSMNAENYCRWMENELLPKLESPSVIVMDNAKYHNVEIEKRPTTATPRHKIVEWLRKHEIDFIESDTRSQLLQIVKGVHHKRRYVVDELIMKYGHIPLRLPPYHPDLNSIELVWGDIKGQVASQSIGTSLGEKKSLVVKLMNIRPKNGGNVVSM</sequence>
<accession>A0ABQ8SFM0</accession>
<dbReference type="Proteomes" id="UP001148838">
    <property type="component" value="Unassembled WGS sequence"/>
</dbReference>
<evidence type="ECO:0000313" key="3">
    <source>
        <dbReference type="Proteomes" id="UP001148838"/>
    </source>
</evidence>
<dbReference type="Pfam" id="PF13358">
    <property type="entry name" value="DDE_3"/>
    <property type="match status" value="1"/>
</dbReference>
<feature type="non-terminal residue" evidence="2">
    <location>
        <position position="1"/>
    </location>
</feature>
<name>A0ABQ8SFM0_PERAM</name>
<evidence type="ECO:0000259" key="1">
    <source>
        <dbReference type="Pfam" id="PF13358"/>
    </source>
</evidence>
<dbReference type="Gene3D" id="3.30.420.10">
    <property type="entry name" value="Ribonuclease H-like superfamily/Ribonuclease H"/>
    <property type="match status" value="1"/>
</dbReference>
<proteinExistence type="predicted"/>
<organism evidence="2 3">
    <name type="scientific">Periplaneta americana</name>
    <name type="common">American cockroach</name>
    <name type="synonym">Blatta americana</name>
    <dbReference type="NCBI Taxonomy" id="6978"/>
    <lineage>
        <taxon>Eukaryota</taxon>
        <taxon>Metazoa</taxon>
        <taxon>Ecdysozoa</taxon>
        <taxon>Arthropoda</taxon>
        <taxon>Hexapoda</taxon>
        <taxon>Insecta</taxon>
        <taxon>Pterygota</taxon>
        <taxon>Neoptera</taxon>
        <taxon>Polyneoptera</taxon>
        <taxon>Dictyoptera</taxon>
        <taxon>Blattodea</taxon>
        <taxon>Blattoidea</taxon>
        <taxon>Blattidae</taxon>
        <taxon>Blattinae</taxon>
        <taxon>Periplaneta</taxon>
    </lineage>
</organism>
<dbReference type="EMBL" id="JAJSOF020000029">
    <property type="protein sequence ID" value="KAJ4432880.1"/>
    <property type="molecule type" value="Genomic_DNA"/>
</dbReference>
<dbReference type="InterPro" id="IPR036397">
    <property type="entry name" value="RNaseH_sf"/>
</dbReference>
<dbReference type="PANTHER" id="PTHR33939:SF1">
    <property type="entry name" value="DUF4371 DOMAIN-CONTAINING PROTEIN"/>
    <property type="match status" value="1"/>
</dbReference>
<comment type="caution">
    <text evidence="2">The sequence shown here is derived from an EMBL/GenBank/DDBJ whole genome shotgun (WGS) entry which is preliminary data.</text>
</comment>
<gene>
    <name evidence="2" type="ORF">ANN_21519</name>
</gene>
<evidence type="ECO:0000313" key="2">
    <source>
        <dbReference type="EMBL" id="KAJ4432880.1"/>
    </source>
</evidence>